<dbReference type="Proteomes" id="UP001156560">
    <property type="component" value="Plasmid pHLA"/>
</dbReference>
<gene>
    <name evidence="1" type="ORF">O1Q84_26265</name>
</gene>
<dbReference type="AlphaFoldDB" id="A0AA47L9S2"/>
<reference evidence="1" key="1">
    <citation type="submission" date="2022-12" db="EMBL/GenBank/DDBJ databases">
        <title>Vibrio parahaemolyticus become highly virulent by producing novel Tc toxins.</title>
        <authorList>
            <person name="Yang F."/>
            <person name="You Y."/>
            <person name="Lai Q."/>
            <person name="Xu L."/>
            <person name="Li F."/>
        </authorList>
    </citation>
    <scope>NUCLEOTIDE SEQUENCE</scope>
    <source>
        <strain evidence="1">Vp-HL-202005</strain>
        <plasmid evidence="1">pHLA</plasmid>
    </source>
</reference>
<dbReference type="EMBL" id="CP114196">
    <property type="protein sequence ID" value="WAT93625.1"/>
    <property type="molecule type" value="Genomic_DNA"/>
</dbReference>
<dbReference type="RefSeq" id="WP_025633995.1">
    <property type="nucleotide sequence ID" value="NZ_CP114196.1"/>
</dbReference>
<protein>
    <submittedName>
        <fullName evidence="1">DotI/IcmL/TraM family protein</fullName>
    </submittedName>
</protein>
<name>A0AA47L9S2_VIBPH</name>
<geneLocation type="plasmid" evidence="1 2">
    <name>pHLA</name>
</geneLocation>
<organism evidence="1 2">
    <name type="scientific">Vibrio parahaemolyticus</name>
    <dbReference type="NCBI Taxonomy" id="670"/>
    <lineage>
        <taxon>Bacteria</taxon>
        <taxon>Pseudomonadati</taxon>
        <taxon>Pseudomonadota</taxon>
        <taxon>Gammaproteobacteria</taxon>
        <taxon>Vibrionales</taxon>
        <taxon>Vibrionaceae</taxon>
        <taxon>Vibrio</taxon>
    </lineage>
</organism>
<proteinExistence type="predicted"/>
<sequence length="206" mass="23365">MNIPRLIRILKFDWPFVLAIVLSVLAIFKLSEFNEELLGNPDRVFLYSDGNGGYTRAFVSRDPRYTDEKVVRFLRRMVSSCYTVDYKTAQHLMNGERDNDYANCIEKHFAPIAATSLFNVYPTDPMIEAILMSEGKANVVVPYDPIVTLKNKPGKPLVWVVEVPIMVTVQSVSGDQTTSFIAHYTVLPEPRADNASSLLIDRVVFR</sequence>
<accession>A0AA47L9S2</accession>
<evidence type="ECO:0000313" key="1">
    <source>
        <dbReference type="EMBL" id="WAT93625.1"/>
    </source>
</evidence>
<dbReference type="Pfam" id="PF11393">
    <property type="entry name" value="T4BSS_DotI_IcmL"/>
    <property type="match status" value="1"/>
</dbReference>
<keyword evidence="1" id="KW-0614">Plasmid</keyword>
<dbReference type="InterPro" id="IPR021055">
    <property type="entry name" value="T4BSS_IcmL/DotI"/>
</dbReference>
<evidence type="ECO:0000313" key="2">
    <source>
        <dbReference type="Proteomes" id="UP001156560"/>
    </source>
</evidence>